<dbReference type="PANTHER" id="PTHR32448">
    <property type="entry name" value="OS08G0158400 PROTEIN"/>
    <property type="match status" value="1"/>
</dbReference>
<dbReference type="InterPro" id="IPR036318">
    <property type="entry name" value="FAD-bd_PCMH-like_sf"/>
</dbReference>
<keyword evidence="7" id="KW-0274">FAD</keyword>
<dbReference type="Pfam" id="PF01565">
    <property type="entry name" value="FAD_binding_4"/>
    <property type="match status" value="1"/>
</dbReference>
<dbReference type="EMBL" id="JBFOLK010000011">
    <property type="protein sequence ID" value="KAL2474820.1"/>
    <property type="molecule type" value="Genomic_DNA"/>
</dbReference>
<feature type="domain" description="FAD-binding PCMH-type" evidence="9">
    <location>
        <begin position="1"/>
        <end position="176"/>
    </location>
</feature>
<dbReference type="InterPro" id="IPR016169">
    <property type="entry name" value="FAD-bd_PCMH_sub2"/>
</dbReference>
<evidence type="ECO:0000256" key="7">
    <source>
        <dbReference type="ARBA" id="ARBA00022827"/>
    </source>
</evidence>
<dbReference type="InterPro" id="IPR016167">
    <property type="entry name" value="FAD-bd_PCMH_sub1"/>
</dbReference>
<dbReference type="PROSITE" id="PS51387">
    <property type="entry name" value="FAD_PCMH"/>
    <property type="match status" value="1"/>
</dbReference>
<comment type="caution">
    <text evidence="10">The sequence shown here is derived from an EMBL/GenBank/DDBJ whole genome shotgun (WGS) entry which is preliminary data.</text>
</comment>
<dbReference type="InterPro" id="IPR006094">
    <property type="entry name" value="Oxid_FAD_bind_N"/>
</dbReference>
<keyword evidence="5" id="KW-0285">Flavoprotein</keyword>
<evidence type="ECO:0000256" key="6">
    <source>
        <dbReference type="ARBA" id="ARBA00022729"/>
    </source>
</evidence>
<evidence type="ECO:0000256" key="8">
    <source>
        <dbReference type="ARBA" id="ARBA00023180"/>
    </source>
</evidence>
<evidence type="ECO:0000256" key="4">
    <source>
        <dbReference type="ARBA" id="ARBA00022589"/>
    </source>
</evidence>
<comment type="pathway">
    <text evidence="2">Alkaloid biosynthesis.</text>
</comment>
<gene>
    <name evidence="10" type="ORF">Adt_35556</name>
</gene>
<evidence type="ECO:0000256" key="1">
    <source>
        <dbReference type="ARBA" id="ARBA00001974"/>
    </source>
</evidence>
<evidence type="ECO:0000256" key="3">
    <source>
        <dbReference type="ARBA" id="ARBA00005466"/>
    </source>
</evidence>
<comment type="cofactor">
    <cofactor evidence="1">
        <name>FAD</name>
        <dbReference type="ChEBI" id="CHEBI:57692"/>
    </cofactor>
</comment>
<dbReference type="InterPro" id="IPR016166">
    <property type="entry name" value="FAD-bd_PCMH"/>
</dbReference>
<sequence length="459" mass="52140">MSPMKPLVIVTPFHESQIQDAIYCSKKSGIQIRVRSGGHDYEGLSYVSEVPFAIVDMRNLRSISIDTKDKTAWVETGATLGQLYYTIASKSRTLAFTAGVCPTVGVGGHMSGGGYGMLSRRHGIAADHIIDAKVIDVNGRILDRKSMGEDLFWAIRGGGGTSFGIVVAFKIELIVIPQTVTVFNVTRTLEQNATQLVHRWQYVADKIDENLLLRLFLRSFTSSRSGKRTIGAFFTSLYLGRVDDLLPIVQEKFPELGLVKEDCTEMPWIESVLFFAGFPRNTSLDVLTSRVPLVRPYFKGKSDYATEPIPEHGLKGIWKFLDEETENRAELQFSPYGGRLNDYSESEIPFPHRAGNIFMIHYVVSWDKPGKKESERHVNWIRKLYSYMAPYVSKSPRTAYFNYRDLDIGMNNERNTSFKQASVWGFKYFKINFRRLVRVKTEVDPSNFFRNEQSIPPLS</sequence>
<evidence type="ECO:0000313" key="10">
    <source>
        <dbReference type="EMBL" id="KAL2474820.1"/>
    </source>
</evidence>
<keyword evidence="4" id="KW-0017">Alkaloid metabolism</keyword>
<keyword evidence="11" id="KW-1185">Reference proteome</keyword>
<keyword evidence="6" id="KW-0732">Signal</keyword>
<dbReference type="InterPro" id="IPR012951">
    <property type="entry name" value="BBE"/>
</dbReference>
<dbReference type="Gene3D" id="3.30.43.10">
    <property type="entry name" value="Uridine Diphospho-n-acetylenolpyruvylglucosamine Reductase, domain 2"/>
    <property type="match status" value="1"/>
</dbReference>
<dbReference type="Gene3D" id="3.40.462.20">
    <property type="match status" value="1"/>
</dbReference>
<evidence type="ECO:0000259" key="9">
    <source>
        <dbReference type="PROSITE" id="PS51387"/>
    </source>
</evidence>
<evidence type="ECO:0000256" key="5">
    <source>
        <dbReference type="ARBA" id="ARBA00022630"/>
    </source>
</evidence>
<accession>A0ABD1QF22</accession>
<reference evidence="11" key="1">
    <citation type="submission" date="2024-07" db="EMBL/GenBank/DDBJ databases">
        <title>Two chromosome-level genome assemblies of Korean endemic species Abeliophyllum distichum and Forsythia ovata (Oleaceae).</title>
        <authorList>
            <person name="Jang H."/>
        </authorList>
    </citation>
    <scope>NUCLEOTIDE SEQUENCE [LARGE SCALE GENOMIC DNA]</scope>
</reference>
<protein>
    <submittedName>
        <fullName evidence="10">FAD-binding Berberine family protein</fullName>
    </submittedName>
</protein>
<dbReference type="SUPFAM" id="SSF56176">
    <property type="entry name" value="FAD-binding/transporter-associated domain-like"/>
    <property type="match status" value="1"/>
</dbReference>
<dbReference type="AlphaFoldDB" id="A0ABD1QF22"/>
<evidence type="ECO:0000313" key="11">
    <source>
        <dbReference type="Proteomes" id="UP001604336"/>
    </source>
</evidence>
<dbReference type="Proteomes" id="UP001604336">
    <property type="component" value="Unassembled WGS sequence"/>
</dbReference>
<keyword evidence="8" id="KW-0325">Glycoprotein</keyword>
<proteinExistence type="inferred from homology"/>
<dbReference type="Pfam" id="PF08031">
    <property type="entry name" value="BBE"/>
    <property type="match status" value="1"/>
</dbReference>
<name>A0ABD1QF22_9LAMI</name>
<comment type="similarity">
    <text evidence="3">Belongs to the oxygen-dependent FAD-linked oxidoreductase family.</text>
</comment>
<dbReference type="Gene3D" id="3.30.465.10">
    <property type="match status" value="1"/>
</dbReference>
<organism evidence="10 11">
    <name type="scientific">Abeliophyllum distichum</name>
    <dbReference type="NCBI Taxonomy" id="126358"/>
    <lineage>
        <taxon>Eukaryota</taxon>
        <taxon>Viridiplantae</taxon>
        <taxon>Streptophyta</taxon>
        <taxon>Embryophyta</taxon>
        <taxon>Tracheophyta</taxon>
        <taxon>Spermatophyta</taxon>
        <taxon>Magnoliopsida</taxon>
        <taxon>eudicotyledons</taxon>
        <taxon>Gunneridae</taxon>
        <taxon>Pentapetalae</taxon>
        <taxon>asterids</taxon>
        <taxon>lamiids</taxon>
        <taxon>Lamiales</taxon>
        <taxon>Oleaceae</taxon>
        <taxon>Forsythieae</taxon>
        <taxon>Abeliophyllum</taxon>
    </lineage>
</organism>
<evidence type="ECO:0000256" key="2">
    <source>
        <dbReference type="ARBA" id="ARBA00004913"/>
    </source>
</evidence>